<proteinExistence type="predicted"/>
<evidence type="ECO:0000313" key="2">
    <source>
        <dbReference type="Proteomes" id="UP000448877"/>
    </source>
</evidence>
<evidence type="ECO:0000313" key="1">
    <source>
        <dbReference type="EMBL" id="KAA5416577.1"/>
    </source>
</evidence>
<dbReference type="Proteomes" id="UP000448877">
    <property type="component" value="Unassembled WGS sequence"/>
</dbReference>
<dbReference type="EMBL" id="VVYV01000026">
    <property type="protein sequence ID" value="KAA5416577.1"/>
    <property type="molecule type" value="Genomic_DNA"/>
</dbReference>
<comment type="caution">
    <text evidence="1">The sequence shown here is derived from an EMBL/GenBank/DDBJ whole genome shotgun (WGS) entry which is preliminary data.</text>
</comment>
<reference evidence="1 2" key="1">
    <citation type="journal article" date="2019" name="Nat. Med.">
        <title>A library of human gut bacterial isolates paired with longitudinal multiomics data enables mechanistic microbiome research.</title>
        <authorList>
            <person name="Poyet M."/>
            <person name="Groussin M."/>
            <person name="Gibbons S.M."/>
            <person name="Avila-Pacheco J."/>
            <person name="Jiang X."/>
            <person name="Kearney S.M."/>
            <person name="Perrotta A.R."/>
            <person name="Berdy B."/>
            <person name="Zhao S."/>
            <person name="Lieberman T.D."/>
            <person name="Swanson P.K."/>
            <person name="Smith M."/>
            <person name="Roesemann S."/>
            <person name="Alexander J.E."/>
            <person name="Rich S.A."/>
            <person name="Livny J."/>
            <person name="Vlamakis H."/>
            <person name="Clish C."/>
            <person name="Bullock K."/>
            <person name="Deik A."/>
            <person name="Scott J."/>
            <person name="Pierce K.A."/>
            <person name="Xavier R.J."/>
            <person name="Alm E.J."/>
        </authorList>
    </citation>
    <scope>NUCLEOTIDE SEQUENCE [LARGE SCALE GENOMIC DNA]</scope>
    <source>
        <strain evidence="1 2">BIOML-A6</strain>
    </source>
</reference>
<dbReference type="AlphaFoldDB" id="A0A642PW90"/>
<accession>A0A642PW90</accession>
<name>A0A642PW90_9BACE</name>
<sequence>MTTEINIEEIKNKAVHSELLKAMYLINQARSIVSGTMDEKELRDAGQWDCLDDTVSRLNECSRDVSYIIGTIITNRVSVLTT</sequence>
<dbReference type="RefSeq" id="WP_149920136.1">
    <property type="nucleotide sequence ID" value="NZ_VVYV01000026.1"/>
</dbReference>
<gene>
    <name evidence="1" type="ORF">F2Y81_15595</name>
</gene>
<protein>
    <submittedName>
        <fullName evidence="1">Uncharacterized protein</fullName>
    </submittedName>
</protein>
<organism evidence="1 2">
    <name type="scientific">Bacteroides cellulosilyticus</name>
    <dbReference type="NCBI Taxonomy" id="246787"/>
    <lineage>
        <taxon>Bacteria</taxon>
        <taxon>Pseudomonadati</taxon>
        <taxon>Bacteroidota</taxon>
        <taxon>Bacteroidia</taxon>
        <taxon>Bacteroidales</taxon>
        <taxon>Bacteroidaceae</taxon>
        <taxon>Bacteroides</taxon>
    </lineage>
</organism>